<gene>
    <name evidence="1" type="ORF">BDV98DRAFT_519149</name>
</gene>
<dbReference type="Proteomes" id="UP000305067">
    <property type="component" value="Unassembled WGS sequence"/>
</dbReference>
<evidence type="ECO:0000313" key="1">
    <source>
        <dbReference type="EMBL" id="TFK95061.1"/>
    </source>
</evidence>
<keyword evidence="2" id="KW-1185">Reference proteome</keyword>
<reference evidence="1 2" key="1">
    <citation type="journal article" date="2019" name="Nat. Ecol. Evol.">
        <title>Megaphylogeny resolves global patterns of mushroom evolution.</title>
        <authorList>
            <person name="Varga T."/>
            <person name="Krizsan K."/>
            <person name="Foldi C."/>
            <person name="Dima B."/>
            <person name="Sanchez-Garcia M."/>
            <person name="Sanchez-Ramirez S."/>
            <person name="Szollosi G.J."/>
            <person name="Szarkandi J.G."/>
            <person name="Papp V."/>
            <person name="Albert L."/>
            <person name="Andreopoulos W."/>
            <person name="Angelini C."/>
            <person name="Antonin V."/>
            <person name="Barry K.W."/>
            <person name="Bougher N.L."/>
            <person name="Buchanan P."/>
            <person name="Buyck B."/>
            <person name="Bense V."/>
            <person name="Catcheside P."/>
            <person name="Chovatia M."/>
            <person name="Cooper J."/>
            <person name="Damon W."/>
            <person name="Desjardin D."/>
            <person name="Finy P."/>
            <person name="Geml J."/>
            <person name="Haridas S."/>
            <person name="Hughes K."/>
            <person name="Justo A."/>
            <person name="Karasinski D."/>
            <person name="Kautmanova I."/>
            <person name="Kiss B."/>
            <person name="Kocsube S."/>
            <person name="Kotiranta H."/>
            <person name="LaButti K.M."/>
            <person name="Lechner B.E."/>
            <person name="Liimatainen K."/>
            <person name="Lipzen A."/>
            <person name="Lukacs Z."/>
            <person name="Mihaltcheva S."/>
            <person name="Morgado L.N."/>
            <person name="Niskanen T."/>
            <person name="Noordeloos M.E."/>
            <person name="Ohm R.A."/>
            <person name="Ortiz-Santana B."/>
            <person name="Ovrebo C."/>
            <person name="Racz N."/>
            <person name="Riley R."/>
            <person name="Savchenko A."/>
            <person name="Shiryaev A."/>
            <person name="Soop K."/>
            <person name="Spirin V."/>
            <person name="Szebenyi C."/>
            <person name="Tomsovsky M."/>
            <person name="Tulloss R.E."/>
            <person name="Uehling J."/>
            <person name="Grigoriev I.V."/>
            <person name="Vagvolgyi C."/>
            <person name="Papp T."/>
            <person name="Martin F.M."/>
            <person name="Miettinen O."/>
            <person name="Hibbett D.S."/>
            <person name="Nagy L.G."/>
        </authorList>
    </citation>
    <scope>NUCLEOTIDE SEQUENCE [LARGE SCALE GENOMIC DNA]</scope>
    <source>
        <strain evidence="1 2">CBS 309.79</strain>
    </source>
</reference>
<dbReference type="STRING" id="1884261.A0A5C3PZT9"/>
<name>A0A5C3PZT9_9AGAR</name>
<dbReference type="OrthoDB" id="3247294at2759"/>
<sequence length="105" mass="12326">APVKFTEYMEEYWMKSSVLPRWSATYRKDCKILDLGDTNMNLEFWHHFLKTHLFEGQLNCRIDFVIYTLVVEAIAHFRLCHAHQEIGFEGAGLKDSKITKITKCA</sequence>
<evidence type="ECO:0000313" key="2">
    <source>
        <dbReference type="Proteomes" id="UP000305067"/>
    </source>
</evidence>
<accession>A0A5C3PZT9</accession>
<organism evidence="1 2">
    <name type="scientific">Pterulicium gracile</name>
    <dbReference type="NCBI Taxonomy" id="1884261"/>
    <lineage>
        <taxon>Eukaryota</taxon>
        <taxon>Fungi</taxon>
        <taxon>Dikarya</taxon>
        <taxon>Basidiomycota</taxon>
        <taxon>Agaricomycotina</taxon>
        <taxon>Agaricomycetes</taxon>
        <taxon>Agaricomycetidae</taxon>
        <taxon>Agaricales</taxon>
        <taxon>Pleurotineae</taxon>
        <taxon>Pterulaceae</taxon>
        <taxon>Pterulicium</taxon>
    </lineage>
</organism>
<feature type="non-terminal residue" evidence="1">
    <location>
        <position position="1"/>
    </location>
</feature>
<dbReference type="EMBL" id="ML178996">
    <property type="protein sequence ID" value="TFK95061.1"/>
    <property type="molecule type" value="Genomic_DNA"/>
</dbReference>
<dbReference type="AlphaFoldDB" id="A0A5C3PZT9"/>
<proteinExistence type="predicted"/>
<protein>
    <submittedName>
        <fullName evidence="1">Uncharacterized protein</fullName>
    </submittedName>
</protein>